<dbReference type="STRING" id="1715691.TA5113_02431"/>
<dbReference type="OrthoDB" id="7836604at2"/>
<dbReference type="AlphaFoldDB" id="A0A0P1IMT3"/>
<organism evidence="1 2">
    <name type="scientific">Cognatishimia activa</name>
    <dbReference type="NCBI Taxonomy" id="1715691"/>
    <lineage>
        <taxon>Bacteria</taxon>
        <taxon>Pseudomonadati</taxon>
        <taxon>Pseudomonadota</taxon>
        <taxon>Alphaproteobacteria</taxon>
        <taxon>Rhodobacterales</taxon>
        <taxon>Paracoccaceae</taxon>
        <taxon>Cognatishimia</taxon>
    </lineage>
</organism>
<evidence type="ECO:0000313" key="2">
    <source>
        <dbReference type="Proteomes" id="UP000051184"/>
    </source>
</evidence>
<dbReference type="Proteomes" id="UP000051184">
    <property type="component" value="Unassembled WGS sequence"/>
</dbReference>
<dbReference type="RefSeq" id="WP_058314006.1">
    <property type="nucleotide sequence ID" value="NZ_CYTO01000024.1"/>
</dbReference>
<reference evidence="2" key="1">
    <citation type="submission" date="2015-09" db="EMBL/GenBank/DDBJ databases">
        <authorList>
            <person name="Rodrigo-Torres Lidia"/>
            <person name="Arahal R.David."/>
        </authorList>
    </citation>
    <scope>NUCLEOTIDE SEQUENCE [LARGE SCALE GENOMIC DNA]</scope>
    <source>
        <strain evidence="2">CECT 5114</strain>
    </source>
</reference>
<gene>
    <name evidence="1" type="ORF">TA5114_00783</name>
</gene>
<dbReference type="EMBL" id="CYUE01000006">
    <property type="protein sequence ID" value="CUK24994.1"/>
    <property type="molecule type" value="Genomic_DNA"/>
</dbReference>
<protein>
    <submittedName>
        <fullName evidence="1">Uncharacterized protein</fullName>
    </submittedName>
</protein>
<sequence>MEFFKFTLGAFASALMLVGAGHTQEQSELAPEDSFSLEAAILDTSIPFAVGAHEARQELRGAFGWPTFQEGLVDGVYFRFDPDGYARFSPTPRLDTDVFEVICRPRTHVCMARKGIMNVTLDSKNHIQLELENVTAADTFSIIDGISELQLPDAILQPLDSRMELLLSSGGELLISRGQKEVDRVSLRGFGAIMAYLRWVSAQQSYAVLPRDWPIPNASPAATSAAVTQASSWTSAMPQPQIATGFERDTEVAEVRGELRALRDILFDQQDDRDHQVATLAPATPDDVSISELQRTIQLLGDELARLQSGQTGYGGVPQLGESKTAMTPTVATQPSAVLNSAGTVSADETQKMLAHMEYLVTEIGLTPAAAFELVSAGSSDALAGKPLGEGMTEMSTLGAGQDSQATNHEALVAQVLEELRADLPMAMAGDMAAAQETLATPIAEAEYQLLSDYFRSVFEPR</sequence>
<accession>A0A0P1IMT3</accession>
<proteinExistence type="predicted"/>
<name>A0A0P1IMT3_9RHOB</name>
<evidence type="ECO:0000313" key="1">
    <source>
        <dbReference type="EMBL" id="CUK24994.1"/>
    </source>
</evidence>
<keyword evidence="2" id="KW-1185">Reference proteome</keyword>